<dbReference type="GO" id="GO:0005092">
    <property type="term" value="F:GDP-dissociation inhibitor activity"/>
    <property type="evidence" value="ECO:0007669"/>
    <property type="project" value="TreeGrafter"/>
</dbReference>
<dbReference type="Proteomes" id="UP000769157">
    <property type="component" value="Unassembled WGS sequence"/>
</dbReference>
<protein>
    <recommendedName>
        <fullName evidence="7">W2 domain-containing protein</fullName>
    </recommendedName>
</protein>
<keyword evidence="3" id="KW-0547">Nucleotide-binding</keyword>
<evidence type="ECO:0000256" key="5">
    <source>
        <dbReference type="ARBA" id="ARBA00023134"/>
    </source>
</evidence>
<dbReference type="InterPro" id="IPR003307">
    <property type="entry name" value="W2_domain"/>
</dbReference>
<dbReference type="GO" id="GO:0005525">
    <property type="term" value="F:GTP binding"/>
    <property type="evidence" value="ECO:0007669"/>
    <property type="project" value="UniProtKB-KW"/>
</dbReference>
<dbReference type="InterPro" id="IPR016024">
    <property type="entry name" value="ARM-type_fold"/>
</dbReference>
<proteinExistence type="inferred from homology"/>
<dbReference type="GO" id="GO:0005829">
    <property type="term" value="C:cytosol"/>
    <property type="evidence" value="ECO:0007669"/>
    <property type="project" value="TreeGrafter"/>
</dbReference>
<dbReference type="FunFam" id="3.30.30.170:FF:000002">
    <property type="entry name" value="Eukaryotic translation initiation factor 5"/>
    <property type="match status" value="1"/>
</dbReference>
<keyword evidence="2" id="KW-0396">Initiation factor</keyword>
<dbReference type="GeneID" id="70237243"/>
<dbReference type="AlphaFoldDB" id="A0A9P8T3J5"/>
<accession>A0A9P8T3J5</accession>
<dbReference type="InterPro" id="IPR016190">
    <property type="entry name" value="Transl_init_fac_IF2/IF5_Zn-bd"/>
</dbReference>
<dbReference type="Pfam" id="PF02020">
    <property type="entry name" value="W2"/>
    <property type="match status" value="1"/>
</dbReference>
<dbReference type="Gene3D" id="2.20.25.350">
    <property type="match status" value="1"/>
</dbReference>
<feature type="domain" description="W2" evidence="7">
    <location>
        <begin position="223"/>
        <end position="378"/>
    </location>
</feature>
<keyword evidence="9" id="KW-1185">Reference proteome</keyword>
<dbReference type="Gene3D" id="1.25.40.180">
    <property type="match status" value="1"/>
</dbReference>
<dbReference type="InterPro" id="IPR002735">
    <property type="entry name" value="Transl_init_fac_IF2/IF5_dom"/>
</dbReference>
<feature type="region of interest" description="Disordered" evidence="6">
    <location>
        <begin position="142"/>
        <end position="163"/>
    </location>
</feature>
<dbReference type="CDD" id="cd11561">
    <property type="entry name" value="W2_eIF5"/>
    <property type="match status" value="1"/>
</dbReference>
<dbReference type="FunFam" id="2.20.25.350:FF:000001">
    <property type="entry name" value="Eukaryotic translation initiation factor 5"/>
    <property type="match status" value="1"/>
</dbReference>
<keyword evidence="4" id="KW-0648">Protein biosynthesis</keyword>
<sequence>MSLINICRENNDPFYRYKMPAIQAKTEGRGNGIKTNVLNAADVAKALARPTAYVIKYFGFELGALTNIDDEKEKFVVNGQHDAGKLQDVLDNFINKFVLCPSCKNPETELTITKDDNVMRDCKACGKITSCDPRQKLVTYILKNPPPKKSKKSGTASANVGGGGTKIAEIAEKQQDNESGAGDFAGEAPPSRKVVVKDEDWAVDMSEEAVKARARELEGLTLSSSANDKFEEFGEWLLQGDLPDDVEIFRKASETGIIGEPKTIEVLAQVLFTEDIVDQIEEHKGLLGKLVTSEKHEMSLLGGIERLIGLQHPDLIKSVPKVLMSLYDNDLVSEDVARDWGTHVSKKFVPKETSKKVRKAAKPFIKWLDEAEEESDDE</sequence>
<dbReference type="GO" id="GO:0001732">
    <property type="term" value="P:formation of cytoplasmic translation initiation complex"/>
    <property type="evidence" value="ECO:0007669"/>
    <property type="project" value="TreeGrafter"/>
</dbReference>
<dbReference type="PANTHER" id="PTHR23001:SF7">
    <property type="entry name" value="EUKARYOTIC TRANSLATION INITIATION FACTOR 5"/>
    <property type="match status" value="1"/>
</dbReference>
<dbReference type="SUPFAM" id="SSF75689">
    <property type="entry name" value="Zinc-binding domain of translation initiation factor 2 beta"/>
    <property type="match status" value="1"/>
</dbReference>
<keyword evidence="5" id="KW-0342">GTP-binding</keyword>
<evidence type="ECO:0000256" key="2">
    <source>
        <dbReference type="ARBA" id="ARBA00022540"/>
    </source>
</evidence>
<dbReference type="PANTHER" id="PTHR23001">
    <property type="entry name" value="EUKARYOTIC TRANSLATION INITIATION FACTOR"/>
    <property type="match status" value="1"/>
</dbReference>
<evidence type="ECO:0000259" key="7">
    <source>
        <dbReference type="PROSITE" id="PS51363"/>
    </source>
</evidence>
<evidence type="ECO:0000256" key="6">
    <source>
        <dbReference type="SAM" id="MobiDB-lite"/>
    </source>
</evidence>
<evidence type="ECO:0000256" key="4">
    <source>
        <dbReference type="ARBA" id="ARBA00022917"/>
    </source>
</evidence>
<dbReference type="GO" id="GO:0003743">
    <property type="term" value="F:translation initiation factor activity"/>
    <property type="evidence" value="ECO:0007669"/>
    <property type="project" value="UniProtKB-KW"/>
</dbReference>
<gene>
    <name evidence="8" type="ORF">OGAPHI_005279</name>
</gene>
<dbReference type="Pfam" id="PF01873">
    <property type="entry name" value="eIF-5_eIF-2B"/>
    <property type="match status" value="1"/>
</dbReference>
<evidence type="ECO:0000313" key="9">
    <source>
        <dbReference type="Proteomes" id="UP000769157"/>
    </source>
</evidence>
<comment type="caution">
    <text evidence="8">The sequence shown here is derived from an EMBL/GenBank/DDBJ whole genome shotgun (WGS) entry which is preliminary data.</text>
</comment>
<dbReference type="RefSeq" id="XP_046060212.1">
    <property type="nucleotide sequence ID" value="XM_046206447.1"/>
</dbReference>
<evidence type="ECO:0000256" key="1">
    <source>
        <dbReference type="ARBA" id="ARBA00010397"/>
    </source>
</evidence>
<dbReference type="FunFam" id="1.25.40.180:FF:000031">
    <property type="entry name" value="Eukaryotic translation initiation factor 5"/>
    <property type="match status" value="1"/>
</dbReference>
<dbReference type="PROSITE" id="PS51363">
    <property type="entry name" value="W2"/>
    <property type="match status" value="1"/>
</dbReference>
<dbReference type="Gene3D" id="3.30.30.170">
    <property type="match status" value="1"/>
</dbReference>
<organism evidence="8 9">
    <name type="scientific">Ogataea philodendri</name>
    <dbReference type="NCBI Taxonomy" id="1378263"/>
    <lineage>
        <taxon>Eukaryota</taxon>
        <taxon>Fungi</taxon>
        <taxon>Dikarya</taxon>
        <taxon>Ascomycota</taxon>
        <taxon>Saccharomycotina</taxon>
        <taxon>Pichiomycetes</taxon>
        <taxon>Pichiales</taxon>
        <taxon>Pichiaceae</taxon>
        <taxon>Ogataea</taxon>
    </lineage>
</organism>
<dbReference type="SUPFAM" id="SSF100966">
    <property type="entry name" value="Translation initiation factor 2 beta, aIF2beta, N-terminal domain"/>
    <property type="match status" value="1"/>
</dbReference>
<evidence type="ECO:0000256" key="3">
    <source>
        <dbReference type="ARBA" id="ARBA00022741"/>
    </source>
</evidence>
<dbReference type="EMBL" id="JAEUBE010000366">
    <property type="protein sequence ID" value="KAH3663876.1"/>
    <property type="molecule type" value="Genomic_DNA"/>
</dbReference>
<dbReference type="InterPro" id="IPR045196">
    <property type="entry name" value="IF2/IF5"/>
</dbReference>
<reference evidence="8" key="1">
    <citation type="journal article" date="2021" name="Open Biol.">
        <title>Shared evolutionary footprints suggest mitochondrial oxidative damage underlies multiple complex I losses in fungi.</title>
        <authorList>
            <person name="Schikora-Tamarit M.A."/>
            <person name="Marcet-Houben M."/>
            <person name="Nosek J."/>
            <person name="Gabaldon T."/>
        </authorList>
    </citation>
    <scope>NUCLEOTIDE SEQUENCE</scope>
    <source>
        <strain evidence="8">CBS6075</strain>
    </source>
</reference>
<dbReference type="SMART" id="SM00653">
    <property type="entry name" value="eIF2B_5"/>
    <property type="match status" value="1"/>
</dbReference>
<name>A0A9P8T3J5_9ASCO</name>
<dbReference type="GO" id="GO:0071074">
    <property type="term" value="F:eukaryotic initiation factor eIF2 binding"/>
    <property type="evidence" value="ECO:0007669"/>
    <property type="project" value="TreeGrafter"/>
</dbReference>
<dbReference type="SUPFAM" id="SSF48371">
    <property type="entry name" value="ARM repeat"/>
    <property type="match status" value="1"/>
</dbReference>
<dbReference type="SMART" id="SM00515">
    <property type="entry name" value="eIF5C"/>
    <property type="match status" value="1"/>
</dbReference>
<evidence type="ECO:0000313" key="8">
    <source>
        <dbReference type="EMBL" id="KAH3663876.1"/>
    </source>
</evidence>
<dbReference type="InterPro" id="IPR016189">
    <property type="entry name" value="Transl_init_fac_IF2/IF5_N"/>
</dbReference>
<reference evidence="8" key="2">
    <citation type="submission" date="2021-01" db="EMBL/GenBank/DDBJ databases">
        <authorList>
            <person name="Schikora-Tamarit M.A."/>
        </authorList>
    </citation>
    <scope>NUCLEOTIDE SEQUENCE</scope>
    <source>
        <strain evidence="8">CBS6075</strain>
    </source>
</reference>
<comment type="similarity">
    <text evidence="1">Belongs to the eIF-2-beta/eIF-5 family.</text>
</comment>
<dbReference type="OrthoDB" id="10250831at2759"/>